<proteinExistence type="predicted"/>
<organism evidence="1">
    <name type="scientific">marine sediment metagenome</name>
    <dbReference type="NCBI Taxonomy" id="412755"/>
    <lineage>
        <taxon>unclassified sequences</taxon>
        <taxon>metagenomes</taxon>
        <taxon>ecological metagenomes</taxon>
    </lineage>
</organism>
<evidence type="ECO:0000313" key="1">
    <source>
        <dbReference type="EMBL" id="KKK87692.1"/>
    </source>
</evidence>
<protein>
    <submittedName>
        <fullName evidence="1">Uncharacterized protein</fullName>
    </submittedName>
</protein>
<accession>A0A0F8Z1T5</accession>
<comment type="caution">
    <text evidence="1">The sequence shown here is derived from an EMBL/GenBank/DDBJ whole genome shotgun (WGS) entry which is preliminary data.</text>
</comment>
<feature type="non-terminal residue" evidence="1">
    <location>
        <position position="128"/>
    </location>
</feature>
<reference evidence="1" key="1">
    <citation type="journal article" date="2015" name="Nature">
        <title>Complex archaea that bridge the gap between prokaryotes and eukaryotes.</title>
        <authorList>
            <person name="Spang A."/>
            <person name="Saw J.H."/>
            <person name="Jorgensen S.L."/>
            <person name="Zaremba-Niedzwiedzka K."/>
            <person name="Martijn J."/>
            <person name="Lind A.E."/>
            <person name="van Eijk R."/>
            <person name="Schleper C."/>
            <person name="Guy L."/>
            <person name="Ettema T.J."/>
        </authorList>
    </citation>
    <scope>NUCLEOTIDE SEQUENCE</scope>
</reference>
<name>A0A0F8Z1T5_9ZZZZ</name>
<sequence length="128" mass="14584">MSDDLFDTRPDPPPRNAIAVWIDQELSKDIGAALNTKALEILWDAYRIDKSEWLRVAVVLRKHKVYTEVLKAVEALEKKEGANGQSRRIIAAIEDPKDRRPIIVIGEEEHNVNDQAVKALAKLEIYQK</sequence>
<dbReference type="AlphaFoldDB" id="A0A0F8Z1T5"/>
<dbReference type="EMBL" id="LAZR01050284">
    <property type="protein sequence ID" value="KKK87692.1"/>
    <property type="molecule type" value="Genomic_DNA"/>
</dbReference>
<gene>
    <name evidence="1" type="ORF">LCGC14_2750690</name>
</gene>